<organism evidence="3 4">
    <name type="scientific">Candida maltosa (strain Xu316)</name>
    <name type="common">Yeast</name>
    <dbReference type="NCBI Taxonomy" id="1245528"/>
    <lineage>
        <taxon>Eukaryota</taxon>
        <taxon>Fungi</taxon>
        <taxon>Dikarya</taxon>
        <taxon>Ascomycota</taxon>
        <taxon>Saccharomycotina</taxon>
        <taxon>Pichiomycetes</taxon>
        <taxon>Debaryomycetaceae</taxon>
        <taxon>Candida/Lodderomyces clade</taxon>
        <taxon>Candida</taxon>
    </lineage>
</organism>
<protein>
    <submittedName>
        <fullName evidence="3">Uncharacterized protein</fullName>
    </submittedName>
</protein>
<name>M3JAU5_CANMX</name>
<dbReference type="EMBL" id="AOGT01000771">
    <property type="protein sequence ID" value="EMG49253.1"/>
    <property type="molecule type" value="Genomic_DNA"/>
</dbReference>
<dbReference type="HOGENOM" id="CLU_037643_0_0_1"/>
<feature type="compositionally biased region" description="Polar residues" evidence="1">
    <location>
        <begin position="137"/>
        <end position="147"/>
    </location>
</feature>
<feature type="compositionally biased region" description="Low complexity" evidence="1">
    <location>
        <begin position="148"/>
        <end position="157"/>
    </location>
</feature>
<keyword evidence="2" id="KW-0812">Transmembrane</keyword>
<keyword evidence="2" id="KW-1133">Transmembrane helix</keyword>
<accession>M3JAU5</accession>
<proteinExistence type="predicted"/>
<sequence length="366" mass="41470">MSTLQPTPTTKRFHVVVESESTNLQNERSMFEVTERTTLRELKKQIIARNDEGSVTRTFLEQIQLVYGEDRIPSTPYVDGLAVYHLFRLSRDVLAENNNIVKVKVSIHEHPNGSGGILSREFWRDVQSEDRFEFLPNTGSTNENTNVSTAPSTTTATATTPPIAAIEPTKIVVQDGGTWEIQGTTYETLVEKNAEKEPKTKIVTQDDLCGSEYVFKLEIDGVLKEVALDTSQCIVVDNGNHDPYILLNPSGTAKLNSVFRSASGESLMQKVQVMMYNEPPPAQHDDEDDEDAQQQDNNNEDDIVERLIQQARRFGVNIFKIGVVLFLLGVRPNKHFMQHWFKYGVLFILLFNAYVLLFTGRNRIMR</sequence>
<evidence type="ECO:0000313" key="4">
    <source>
        <dbReference type="Proteomes" id="UP000011777"/>
    </source>
</evidence>
<comment type="caution">
    <text evidence="3">The sequence shown here is derived from an EMBL/GenBank/DDBJ whole genome shotgun (WGS) entry which is preliminary data.</text>
</comment>
<evidence type="ECO:0000256" key="2">
    <source>
        <dbReference type="SAM" id="Phobius"/>
    </source>
</evidence>
<keyword evidence="4" id="KW-1185">Reference proteome</keyword>
<feature type="region of interest" description="Disordered" evidence="1">
    <location>
        <begin position="135"/>
        <end position="157"/>
    </location>
</feature>
<feature type="non-terminal residue" evidence="3">
    <location>
        <position position="366"/>
    </location>
</feature>
<gene>
    <name evidence="3" type="ORF">G210_0042</name>
</gene>
<reference evidence="3 4" key="1">
    <citation type="submission" date="2013-02" db="EMBL/GenBank/DDBJ databases">
        <title>Genome sequence of Candida maltosa Xu316, a potential industrial strain for xylitol and ethanol production.</title>
        <authorList>
            <person name="Yu J."/>
            <person name="Wang Q."/>
            <person name="Geng X."/>
            <person name="Bao W."/>
            <person name="He P."/>
            <person name="Cai J."/>
        </authorList>
    </citation>
    <scope>NUCLEOTIDE SEQUENCE [LARGE SCALE GENOMIC DNA]</scope>
    <source>
        <strain evidence="4">Xu316</strain>
    </source>
</reference>
<dbReference type="OrthoDB" id="4018787at2759"/>
<dbReference type="Proteomes" id="UP000011777">
    <property type="component" value="Unassembled WGS sequence"/>
</dbReference>
<feature type="transmembrane region" description="Helical" evidence="2">
    <location>
        <begin position="343"/>
        <end position="360"/>
    </location>
</feature>
<keyword evidence="2" id="KW-0472">Membrane</keyword>
<evidence type="ECO:0000313" key="3">
    <source>
        <dbReference type="EMBL" id="EMG49253.1"/>
    </source>
</evidence>
<evidence type="ECO:0000256" key="1">
    <source>
        <dbReference type="SAM" id="MobiDB-lite"/>
    </source>
</evidence>
<dbReference type="AlphaFoldDB" id="M3JAU5"/>
<dbReference type="eggNOG" id="ENOG502RR0D">
    <property type="taxonomic scope" value="Eukaryota"/>
</dbReference>